<evidence type="ECO:0008006" key="4">
    <source>
        <dbReference type="Google" id="ProtNLM"/>
    </source>
</evidence>
<dbReference type="Proteomes" id="UP000053095">
    <property type="component" value="Unassembled WGS sequence"/>
</dbReference>
<organism evidence="2 3">
    <name type="scientific">Talaromyces pinophilus</name>
    <name type="common">Penicillium pinophilum</name>
    <dbReference type="NCBI Taxonomy" id="128442"/>
    <lineage>
        <taxon>Eukaryota</taxon>
        <taxon>Fungi</taxon>
        <taxon>Dikarya</taxon>
        <taxon>Ascomycota</taxon>
        <taxon>Pezizomycotina</taxon>
        <taxon>Eurotiomycetes</taxon>
        <taxon>Eurotiomycetidae</taxon>
        <taxon>Eurotiales</taxon>
        <taxon>Trichocomaceae</taxon>
        <taxon>Talaromyces</taxon>
        <taxon>Talaromyces sect. Talaromyces</taxon>
    </lineage>
</organism>
<accession>A0A478ED90</accession>
<proteinExistence type="predicted"/>
<protein>
    <recommendedName>
        <fullName evidence="4">Reverse transcriptase</fullName>
    </recommendedName>
</protein>
<feature type="compositionally biased region" description="Polar residues" evidence="1">
    <location>
        <begin position="102"/>
        <end position="123"/>
    </location>
</feature>
<dbReference type="EMBL" id="DF933840">
    <property type="protein sequence ID" value="GAM42575.1"/>
    <property type="molecule type" value="Genomic_DNA"/>
</dbReference>
<sequence>MDNVESRTSTREAMLIERTKNLIEKEWITSFSDPAYATAKKFLANHGLANNKAITADFLRDLQQLIAKAELASQKDTELLKLRRENSQLMTEIFRTRAGSESYGSNQSHQSQHSPVYSAQQGVSAPPSYPPSRNEVSRPGIEGNEQADQAAKRAAVKPVGPGFDGRLLAYVRRACTEARRKAIEDWARENVVQGAHRRGRAYKMRRGWGLDKVAAKAPKRLTSRYYQLKTGHAPIGAYLYRIKARDSPECKACGGLRETVSHVLFECRSRHKARKELYRGFVKAEVPLPTAAEDRAAEDSPEARFFSEPRAAAALLQFVGNADLFRDKERAAKEAELGGHWGMDRGMSA</sequence>
<keyword evidence="3" id="KW-1185">Reference proteome</keyword>
<evidence type="ECO:0000256" key="1">
    <source>
        <dbReference type="SAM" id="MobiDB-lite"/>
    </source>
</evidence>
<gene>
    <name evidence="2" type="ORF">TCE0_044f16672</name>
</gene>
<evidence type="ECO:0000313" key="3">
    <source>
        <dbReference type="Proteomes" id="UP000053095"/>
    </source>
</evidence>
<dbReference type="AlphaFoldDB" id="A0A478ED90"/>
<feature type="region of interest" description="Disordered" evidence="1">
    <location>
        <begin position="98"/>
        <end position="157"/>
    </location>
</feature>
<evidence type="ECO:0000313" key="2">
    <source>
        <dbReference type="EMBL" id="GAM42575.1"/>
    </source>
</evidence>
<name>A0A478ED90_TALPI</name>
<reference evidence="3" key="1">
    <citation type="journal article" date="2015" name="Genome Announc.">
        <title>Draft genome sequence of Talaromyces cellulolyticus strain Y-94, a source of lignocellulosic biomass-degrading enzymes.</title>
        <authorList>
            <person name="Fujii T."/>
            <person name="Koike H."/>
            <person name="Sawayama S."/>
            <person name="Yano S."/>
            <person name="Inoue H."/>
        </authorList>
    </citation>
    <scope>NUCLEOTIDE SEQUENCE [LARGE SCALE GENOMIC DNA]</scope>
    <source>
        <strain evidence="3">Y-94</strain>
    </source>
</reference>